<keyword evidence="8" id="KW-1185">Reference proteome</keyword>
<name>A0ABQ0PYL3_9PROT</name>
<keyword evidence="5" id="KW-0560">Oxidoreductase</keyword>
<dbReference type="PANTHER" id="PTHR30096">
    <property type="entry name" value="4,5-DOPA DIOXYGENASE EXTRADIOL-LIKE PROTEIN"/>
    <property type="match status" value="1"/>
</dbReference>
<comment type="caution">
    <text evidence="7">The sequence shown here is derived from an EMBL/GenBank/DDBJ whole genome shotgun (WGS) entry which is preliminary data.</text>
</comment>
<evidence type="ECO:0000259" key="6">
    <source>
        <dbReference type="Pfam" id="PF02900"/>
    </source>
</evidence>
<sequence>MQPSFFINHGGGPCFFLEPGPMRRAWAPLEAYLAGFAARLPKQPDALLVISGHWEDRVPRIHFGGSPSLLYDYGGFPPHTYALEWSAPGSPALAARIATLLDDAGIETARETTRGWDHGVFIPLKIAFPKAEIPVVQLSLQQNLDPEAHLALGRALAPLRAENVLIIGSGQSYHNIGGFFSGTTSDPAAESFDRWLRTTMNNPATREQALRDWRHAPGARAAHPREEHLLPLMVAAGAATGEAAHLDFADTVLGKPLSGYRFG</sequence>
<dbReference type="GO" id="GO:0051213">
    <property type="term" value="F:dioxygenase activity"/>
    <property type="evidence" value="ECO:0007669"/>
    <property type="project" value="UniProtKB-KW"/>
</dbReference>
<feature type="domain" description="Extradiol ring-cleavage dioxygenase class III enzyme subunit B" evidence="6">
    <location>
        <begin position="41"/>
        <end position="242"/>
    </location>
</feature>
<keyword evidence="4" id="KW-0862">Zinc</keyword>
<organism evidence="7 8">
    <name type="scientific">Asaia krungthepensis NRIC 0535</name>
    <dbReference type="NCBI Taxonomy" id="1307925"/>
    <lineage>
        <taxon>Bacteria</taxon>
        <taxon>Pseudomonadati</taxon>
        <taxon>Pseudomonadota</taxon>
        <taxon>Alphaproteobacteria</taxon>
        <taxon>Acetobacterales</taxon>
        <taxon>Acetobacteraceae</taxon>
        <taxon>Asaia</taxon>
    </lineage>
</organism>
<gene>
    <name evidence="7" type="ORF">AA0535_0601</name>
</gene>
<dbReference type="InterPro" id="IPR004183">
    <property type="entry name" value="Xdiol_dOase_suB"/>
</dbReference>
<dbReference type="CDD" id="cd07363">
    <property type="entry name" value="45_DOPA_Dioxygenase"/>
    <property type="match status" value="1"/>
</dbReference>
<dbReference type="RefSeq" id="WP_264814427.1">
    <property type="nucleotide sequence ID" value="NZ_BAPV01000004.1"/>
</dbReference>
<keyword evidence="3" id="KW-0479">Metal-binding</keyword>
<proteinExistence type="inferred from homology"/>
<dbReference type="InterPro" id="IPR014436">
    <property type="entry name" value="Extradiol_dOase_DODA"/>
</dbReference>
<accession>A0ABQ0PYL3</accession>
<evidence type="ECO:0000256" key="1">
    <source>
        <dbReference type="ARBA" id="ARBA00001947"/>
    </source>
</evidence>
<comment type="similarity">
    <text evidence="2">Belongs to the DODA-type extradiol aromatic ring-opening dioxygenase family.</text>
</comment>
<dbReference type="EMBL" id="BAPV01000004">
    <property type="protein sequence ID" value="GBQ84822.1"/>
    <property type="molecule type" value="Genomic_DNA"/>
</dbReference>
<dbReference type="Gene3D" id="3.40.830.10">
    <property type="entry name" value="LigB-like"/>
    <property type="match status" value="1"/>
</dbReference>
<reference evidence="7" key="1">
    <citation type="submission" date="2013-04" db="EMBL/GenBank/DDBJ databases">
        <title>The genome sequencing project of 58 acetic acid bacteria.</title>
        <authorList>
            <person name="Okamoto-Kainuma A."/>
            <person name="Ishikawa M."/>
            <person name="Umino S."/>
            <person name="Koizumi Y."/>
            <person name="Shiwa Y."/>
            <person name="Yoshikawa H."/>
            <person name="Matsutani M."/>
            <person name="Matsushita K."/>
        </authorList>
    </citation>
    <scope>NUCLEOTIDE SEQUENCE</scope>
    <source>
        <strain evidence="7">NRIC 0535</strain>
    </source>
</reference>
<comment type="cofactor">
    <cofactor evidence="1">
        <name>Zn(2+)</name>
        <dbReference type="ChEBI" id="CHEBI:29105"/>
    </cofactor>
</comment>
<evidence type="ECO:0000256" key="2">
    <source>
        <dbReference type="ARBA" id="ARBA00007581"/>
    </source>
</evidence>
<evidence type="ECO:0000256" key="3">
    <source>
        <dbReference type="ARBA" id="ARBA00022723"/>
    </source>
</evidence>
<dbReference type="PANTHER" id="PTHR30096:SF0">
    <property type="entry name" value="4,5-DOPA DIOXYGENASE EXTRADIOL-LIKE PROTEIN"/>
    <property type="match status" value="1"/>
</dbReference>
<dbReference type="Pfam" id="PF02900">
    <property type="entry name" value="LigB"/>
    <property type="match status" value="1"/>
</dbReference>
<evidence type="ECO:0000313" key="7">
    <source>
        <dbReference type="EMBL" id="GBQ84822.1"/>
    </source>
</evidence>
<dbReference type="Proteomes" id="UP001062776">
    <property type="component" value="Unassembled WGS sequence"/>
</dbReference>
<keyword evidence="7" id="KW-0223">Dioxygenase</keyword>
<evidence type="ECO:0000313" key="8">
    <source>
        <dbReference type="Proteomes" id="UP001062776"/>
    </source>
</evidence>
<protein>
    <submittedName>
        <fullName evidence="7">Aromatic ring-opening dioxygenase catalytic subunit LigB</fullName>
    </submittedName>
</protein>
<evidence type="ECO:0000256" key="5">
    <source>
        <dbReference type="ARBA" id="ARBA00023002"/>
    </source>
</evidence>
<evidence type="ECO:0000256" key="4">
    <source>
        <dbReference type="ARBA" id="ARBA00022833"/>
    </source>
</evidence>
<dbReference type="PIRSF" id="PIRSF006157">
    <property type="entry name" value="Doxgns_DODA"/>
    <property type="match status" value="1"/>
</dbReference>
<dbReference type="SUPFAM" id="SSF53213">
    <property type="entry name" value="LigB-like"/>
    <property type="match status" value="1"/>
</dbReference>